<protein>
    <recommendedName>
        <fullName evidence="2">C2H2-type domain-containing protein</fullName>
    </recommendedName>
</protein>
<dbReference type="Proteomes" id="UP000499080">
    <property type="component" value="Unassembled WGS sequence"/>
</dbReference>
<name>A0A4Y2IC51_ARAVE</name>
<organism evidence="3 4">
    <name type="scientific">Araneus ventricosus</name>
    <name type="common">Orbweaver spider</name>
    <name type="synonym">Epeira ventricosa</name>
    <dbReference type="NCBI Taxonomy" id="182803"/>
    <lineage>
        <taxon>Eukaryota</taxon>
        <taxon>Metazoa</taxon>
        <taxon>Ecdysozoa</taxon>
        <taxon>Arthropoda</taxon>
        <taxon>Chelicerata</taxon>
        <taxon>Arachnida</taxon>
        <taxon>Araneae</taxon>
        <taxon>Araneomorphae</taxon>
        <taxon>Entelegynae</taxon>
        <taxon>Araneoidea</taxon>
        <taxon>Araneidae</taxon>
        <taxon>Araneus</taxon>
    </lineage>
</organism>
<comment type="caution">
    <text evidence="3">The sequence shown here is derived from an EMBL/GenBank/DDBJ whole genome shotgun (WGS) entry which is preliminary data.</text>
</comment>
<dbReference type="Gene3D" id="3.30.160.60">
    <property type="entry name" value="Classic Zinc Finger"/>
    <property type="match status" value="1"/>
</dbReference>
<proteinExistence type="predicted"/>
<dbReference type="EMBL" id="BGPR01002546">
    <property type="protein sequence ID" value="GBM75243.1"/>
    <property type="molecule type" value="Genomic_DNA"/>
</dbReference>
<dbReference type="PANTHER" id="PTHR33936">
    <property type="entry name" value="PROTEIN CBG17840"/>
    <property type="match status" value="1"/>
</dbReference>
<dbReference type="GO" id="GO:0008270">
    <property type="term" value="F:zinc ion binding"/>
    <property type="evidence" value="ECO:0007669"/>
    <property type="project" value="UniProtKB-KW"/>
</dbReference>
<keyword evidence="1" id="KW-0479">Metal-binding</keyword>
<dbReference type="PROSITE" id="PS00028">
    <property type="entry name" value="ZINC_FINGER_C2H2_1"/>
    <property type="match status" value="2"/>
</dbReference>
<keyword evidence="1" id="KW-0863">Zinc-finger</keyword>
<evidence type="ECO:0000259" key="2">
    <source>
        <dbReference type="PROSITE" id="PS50157"/>
    </source>
</evidence>
<dbReference type="InterPro" id="IPR036236">
    <property type="entry name" value="Znf_C2H2_sf"/>
</dbReference>
<evidence type="ECO:0000256" key="1">
    <source>
        <dbReference type="PROSITE-ProRule" id="PRU00042"/>
    </source>
</evidence>
<dbReference type="SMART" id="SM00355">
    <property type="entry name" value="ZnF_C2H2"/>
    <property type="match status" value="2"/>
</dbReference>
<feature type="domain" description="C2H2-type" evidence="2">
    <location>
        <begin position="21"/>
        <end position="44"/>
    </location>
</feature>
<sequence>MSECEVVATEVFVAGSVKTKYVCELCNISFSTRGNLNKHLRKFHQLQVVVPGNQTCVLCDEKFYTMPLLLEHIQNQHSITLKFVDETFYSEKDFLDWKNKIEKESLSSYVYRNSSQNKVSGITNAFYTCHRSGRYEMKQNRIRSVKASGSIKTGSTCPAFMKVSTQTIDGISEIKVQYQSVHLGHDLETRTLTLKKEERENLAACLKLGIPMDKILEEAKRNFSPTNRYSHLTRKHLHNIRRDFGIPLNNEKPQKTSSLQNADIEASDSSIGYEDYVEIEVSNHEEIQEHEKNTAVSSLLLLQNNDDYEEFSHRKLQIINQLKELQSRIEEWDPRCPLPDVEEHIKALNARLDISAPSNRALHVQGMRPILPLAPLNKPITKRRKITKTKKGPKKNQLN</sequence>
<dbReference type="AlphaFoldDB" id="A0A4Y2IC51"/>
<dbReference type="InterPro" id="IPR013087">
    <property type="entry name" value="Znf_C2H2_type"/>
</dbReference>
<dbReference type="OrthoDB" id="6488310at2759"/>
<gene>
    <name evidence="3" type="ORF">AVEN_200477_2</name>
</gene>
<keyword evidence="1" id="KW-0862">Zinc</keyword>
<reference evidence="3 4" key="1">
    <citation type="journal article" date="2019" name="Sci. Rep.">
        <title>Orb-weaving spider Araneus ventricosus genome elucidates the spidroin gene catalogue.</title>
        <authorList>
            <person name="Kono N."/>
            <person name="Nakamura H."/>
            <person name="Ohtoshi R."/>
            <person name="Moran D.A.P."/>
            <person name="Shinohara A."/>
            <person name="Yoshida Y."/>
            <person name="Fujiwara M."/>
            <person name="Mori M."/>
            <person name="Tomita M."/>
            <person name="Arakawa K."/>
        </authorList>
    </citation>
    <scope>NUCLEOTIDE SEQUENCE [LARGE SCALE GENOMIC DNA]</scope>
</reference>
<keyword evidence="4" id="KW-1185">Reference proteome</keyword>
<dbReference type="PROSITE" id="PS50157">
    <property type="entry name" value="ZINC_FINGER_C2H2_2"/>
    <property type="match status" value="1"/>
</dbReference>
<evidence type="ECO:0000313" key="3">
    <source>
        <dbReference type="EMBL" id="GBM75243.1"/>
    </source>
</evidence>
<accession>A0A4Y2IC51</accession>
<evidence type="ECO:0000313" key="4">
    <source>
        <dbReference type="Proteomes" id="UP000499080"/>
    </source>
</evidence>
<dbReference type="PANTHER" id="PTHR33936:SF24">
    <property type="entry name" value="C2H2-TYPE DOMAIN-CONTAINING PROTEIN"/>
    <property type="match status" value="1"/>
</dbReference>
<dbReference type="InterPro" id="IPR052797">
    <property type="entry name" value="RegFact_GeneExpr_CellDeath"/>
</dbReference>
<dbReference type="Pfam" id="PF00096">
    <property type="entry name" value="zf-C2H2"/>
    <property type="match status" value="1"/>
</dbReference>
<dbReference type="SUPFAM" id="SSF57667">
    <property type="entry name" value="beta-beta-alpha zinc fingers"/>
    <property type="match status" value="1"/>
</dbReference>